<evidence type="ECO:0000259" key="1">
    <source>
        <dbReference type="Pfam" id="PF00155"/>
    </source>
</evidence>
<dbReference type="GO" id="GO:0004838">
    <property type="term" value="F:L-tyrosine-2-oxoglutarate transaminase activity"/>
    <property type="evidence" value="ECO:0007669"/>
    <property type="project" value="InterPro"/>
</dbReference>
<sequence length="214" mass="24192">MDSYVIQTDVDDSLSSVLDVHVNIGGRNSVQGRKKGRKARWDVRPSDMSNKTFNPIRAIVDNMKIRDGLVKLSQRILGPCTIVQGALKSILQRTPQEFYHDTLSFLKSNADLCYGALAAIPGLQPVRPSGAMYLMVGIEMEHFPEFENDVEFTERLIAEQAVHCLPATCFEYPNFFRVVITVPEVMMLEACSRIQEFCEQHYHCAEGSQEECDK</sequence>
<gene>
    <name evidence="2 4" type="primary">Tat</name>
    <name evidence="2" type="ORF">rCG_51300</name>
</gene>
<dbReference type="AlphaFoldDB" id="A6IZ43"/>
<dbReference type="Pfam" id="PF07706">
    <property type="entry name" value="TAT_ubiq"/>
    <property type="match status" value="1"/>
</dbReference>
<dbReference type="InterPro" id="IPR015424">
    <property type="entry name" value="PyrdxlP-dep_Trfase"/>
</dbReference>
<feature type="domain" description="Aminotransferase class I/classII large" evidence="1">
    <location>
        <begin position="62"/>
        <end position="194"/>
    </location>
</feature>
<dbReference type="PANTHER" id="PTHR45744">
    <property type="entry name" value="TYROSINE AMINOTRANSFERASE"/>
    <property type="match status" value="1"/>
</dbReference>
<dbReference type="FunFam" id="3.90.1150.10:FF:000040">
    <property type="entry name" value="Tyrosine aminotransferase"/>
    <property type="match status" value="1"/>
</dbReference>
<keyword evidence="2" id="KW-0032">Aminotransferase</keyword>
<dbReference type="EMBL" id="CH473972">
    <property type="protein sequence ID" value="EDL92520.1"/>
    <property type="molecule type" value="Genomic_DNA"/>
</dbReference>
<dbReference type="Proteomes" id="UP000234681">
    <property type="component" value="Chromosome 19"/>
</dbReference>
<dbReference type="RGD" id="3820">
    <property type="gene designation" value="Tat"/>
</dbReference>
<evidence type="ECO:0000313" key="3">
    <source>
        <dbReference type="Proteomes" id="UP000234681"/>
    </source>
</evidence>
<dbReference type="InterPro" id="IPR004839">
    <property type="entry name" value="Aminotransferase_I/II_large"/>
</dbReference>
<name>A6IZ43_RAT</name>
<dbReference type="InterPro" id="IPR015422">
    <property type="entry name" value="PyrdxlP-dep_Trfase_small"/>
</dbReference>
<accession>A6IZ43</accession>
<dbReference type="Pfam" id="PF00155">
    <property type="entry name" value="Aminotran_1_2"/>
    <property type="match status" value="1"/>
</dbReference>
<reference evidence="3" key="1">
    <citation type="submission" date="2005-09" db="EMBL/GenBank/DDBJ databases">
        <authorList>
            <person name="Mural R.J."/>
            <person name="Li P.W."/>
            <person name="Adams M.D."/>
            <person name="Amanatides P.G."/>
            <person name="Baden-Tillson H."/>
            <person name="Barnstead M."/>
            <person name="Chin S.H."/>
            <person name="Dew I."/>
            <person name="Evans C.A."/>
            <person name="Ferriera S."/>
            <person name="Flanigan M."/>
            <person name="Fosler C."/>
            <person name="Glodek A."/>
            <person name="Gu Z."/>
            <person name="Holt R.A."/>
            <person name="Jennings D."/>
            <person name="Kraft C.L."/>
            <person name="Lu F."/>
            <person name="Nguyen T."/>
            <person name="Nusskern D.R."/>
            <person name="Pfannkoch C.M."/>
            <person name="Sitter C."/>
            <person name="Sutton G.G."/>
            <person name="Venter J.C."/>
            <person name="Wang Z."/>
            <person name="Woodage T."/>
            <person name="Zheng X.H."/>
            <person name="Zhong F."/>
        </authorList>
    </citation>
    <scope>NUCLEOTIDE SEQUENCE [LARGE SCALE GENOMIC DNA]</scope>
    <source>
        <strain>BN</strain>
        <strain evidence="3">Sprague-Dawley</strain>
    </source>
</reference>
<dbReference type="SUPFAM" id="SSF53383">
    <property type="entry name" value="PLP-dependent transferases"/>
    <property type="match status" value="1"/>
</dbReference>
<evidence type="ECO:0000313" key="4">
    <source>
        <dbReference type="RGD" id="3820"/>
    </source>
</evidence>
<dbReference type="GO" id="GO:0030170">
    <property type="term" value="F:pyridoxal phosphate binding"/>
    <property type="evidence" value="ECO:0007669"/>
    <property type="project" value="InterPro"/>
</dbReference>
<dbReference type="GO" id="GO:0009074">
    <property type="term" value="P:aromatic amino acid family catabolic process"/>
    <property type="evidence" value="ECO:0007669"/>
    <property type="project" value="InterPro"/>
</dbReference>
<protein>
    <submittedName>
        <fullName evidence="2">Tyrosine aminotransferase, isoform CRA_a</fullName>
    </submittedName>
</protein>
<dbReference type="PANTHER" id="PTHR45744:SF2">
    <property type="entry name" value="TYROSINE AMINOTRANSFERASE"/>
    <property type="match status" value="1"/>
</dbReference>
<dbReference type="InterPro" id="IPR011715">
    <property type="entry name" value="Tyr_aminoTrfase_ubiquitination"/>
</dbReference>
<organism evidence="2 3">
    <name type="scientific">Rattus norvegicus</name>
    <name type="common">Rat</name>
    <dbReference type="NCBI Taxonomy" id="10116"/>
    <lineage>
        <taxon>Eukaryota</taxon>
        <taxon>Metazoa</taxon>
        <taxon>Chordata</taxon>
        <taxon>Craniata</taxon>
        <taxon>Vertebrata</taxon>
        <taxon>Euteleostomi</taxon>
        <taxon>Mammalia</taxon>
        <taxon>Eutheria</taxon>
        <taxon>Euarchontoglires</taxon>
        <taxon>Glires</taxon>
        <taxon>Rodentia</taxon>
        <taxon>Myomorpha</taxon>
        <taxon>Muroidea</taxon>
        <taxon>Muridae</taxon>
        <taxon>Murinae</taxon>
        <taxon>Rattus</taxon>
    </lineage>
</organism>
<proteinExistence type="predicted"/>
<dbReference type="Gene3D" id="3.90.1150.10">
    <property type="entry name" value="Aspartate Aminotransferase, domain 1"/>
    <property type="match status" value="1"/>
</dbReference>
<evidence type="ECO:0000313" key="2">
    <source>
        <dbReference type="EMBL" id="EDL92520.1"/>
    </source>
</evidence>
<keyword evidence="2" id="KW-0808">Transferase</keyword>